<keyword evidence="14" id="KW-1185">Reference proteome</keyword>
<feature type="transmembrane region" description="Helical" evidence="10">
    <location>
        <begin position="326"/>
        <end position="347"/>
    </location>
</feature>
<dbReference type="KEGG" id="tab:CIG75_14020"/>
<feature type="compositionally biased region" description="Polar residues" evidence="9">
    <location>
        <begin position="448"/>
        <end position="459"/>
    </location>
</feature>
<keyword evidence="6" id="KW-0067">ATP-binding</keyword>
<dbReference type="InterPro" id="IPR005543">
    <property type="entry name" value="PASTA_dom"/>
</dbReference>
<dbReference type="Gene3D" id="3.30.10.20">
    <property type="match status" value="2"/>
</dbReference>
<feature type="domain" description="PASTA" evidence="12">
    <location>
        <begin position="456"/>
        <end position="521"/>
    </location>
</feature>
<dbReference type="SUPFAM" id="SSF54184">
    <property type="entry name" value="Penicillin-binding protein 2x (pbp-2x), c-terminal domain"/>
    <property type="match status" value="1"/>
</dbReference>
<dbReference type="Pfam" id="PF03793">
    <property type="entry name" value="PASTA"/>
    <property type="match status" value="2"/>
</dbReference>
<dbReference type="InterPro" id="IPR000719">
    <property type="entry name" value="Prot_kinase_dom"/>
</dbReference>
<dbReference type="SMART" id="SM00220">
    <property type="entry name" value="S_TKc"/>
    <property type="match status" value="1"/>
</dbReference>
<dbReference type="Gene3D" id="3.30.200.20">
    <property type="entry name" value="Phosphorylase Kinase, domain 1"/>
    <property type="match status" value="1"/>
</dbReference>
<keyword evidence="3" id="KW-0677">Repeat</keyword>
<dbReference type="PROSITE" id="PS50011">
    <property type="entry name" value="PROTEIN_KINASE_DOM"/>
    <property type="match status" value="1"/>
</dbReference>
<dbReference type="GO" id="GO:0004674">
    <property type="term" value="F:protein serine/threonine kinase activity"/>
    <property type="evidence" value="ECO:0007669"/>
    <property type="project" value="UniProtKB-EC"/>
</dbReference>
<evidence type="ECO:0000256" key="6">
    <source>
        <dbReference type="ARBA" id="ARBA00022840"/>
    </source>
</evidence>
<dbReference type="EMBL" id="CP022657">
    <property type="protein sequence ID" value="ASS75965.1"/>
    <property type="molecule type" value="Genomic_DNA"/>
</dbReference>
<evidence type="ECO:0000256" key="2">
    <source>
        <dbReference type="ARBA" id="ARBA00022679"/>
    </source>
</evidence>
<keyword evidence="2" id="KW-0808">Transferase</keyword>
<dbReference type="GO" id="GO:0005524">
    <property type="term" value="F:ATP binding"/>
    <property type="evidence" value="ECO:0007669"/>
    <property type="project" value="UniProtKB-KW"/>
</dbReference>
<dbReference type="EC" id="2.7.11.1" evidence="1"/>
<evidence type="ECO:0000256" key="4">
    <source>
        <dbReference type="ARBA" id="ARBA00022741"/>
    </source>
</evidence>
<feature type="region of interest" description="Disordered" evidence="9">
    <location>
        <begin position="493"/>
        <end position="521"/>
    </location>
</feature>
<accession>A0A223D3A2</accession>
<dbReference type="Gene3D" id="1.10.510.10">
    <property type="entry name" value="Transferase(Phosphotransferase) domain 1"/>
    <property type="match status" value="1"/>
</dbReference>
<keyword evidence="5" id="KW-0418">Kinase</keyword>
<dbReference type="Proteomes" id="UP000214688">
    <property type="component" value="Chromosome"/>
</dbReference>
<reference evidence="13 14" key="1">
    <citation type="journal article" date="2015" name="Int. J. Syst. Evol. Microbiol.">
        <title>Tumebacillus algifaecis sp. nov., isolated from decomposing algal scum.</title>
        <authorList>
            <person name="Wu Y.F."/>
            <person name="Zhang B."/>
            <person name="Xing P."/>
            <person name="Wu Q.L."/>
            <person name="Liu S.J."/>
        </authorList>
    </citation>
    <scope>NUCLEOTIDE SEQUENCE [LARGE SCALE GENOMIC DNA]</scope>
    <source>
        <strain evidence="13 14">THMBR28</strain>
    </source>
</reference>
<evidence type="ECO:0000313" key="14">
    <source>
        <dbReference type="Proteomes" id="UP000214688"/>
    </source>
</evidence>
<evidence type="ECO:0000259" key="11">
    <source>
        <dbReference type="PROSITE" id="PS50011"/>
    </source>
</evidence>
<evidence type="ECO:0000256" key="7">
    <source>
        <dbReference type="ARBA" id="ARBA00047899"/>
    </source>
</evidence>
<dbReference type="InterPro" id="IPR011009">
    <property type="entry name" value="Kinase-like_dom_sf"/>
</dbReference>
<dbReference type="PANTHER" id="PTHR43289">
    <property type="entry name" value="MITOGEN-ACTIVATED PROTEIN KINASE KINASE KINASE 20-RELATED"/>
    <property type="match status" value="1"/>
</dbReference>
<keyword evidence="10" id="KW-0812">Transmembrane</keyword>
<evidence type="ECO:0000256" key="8">
    <source>
        <dbReference type="ARBA" id="ARBA00048679"/>
    </source>
</evidence>
<dbReference type="SMART" id="SM00740">
    <property type="entry name" value="PASTA"/>
    <property type="match status" value="2"/>
</dbReference>
<dbReference type="PROSITE" id="PS51178">
    <property type="entry name" value="PASTA"/>
    <property type="match status" value="2"/>
</dbReference>
<feature type="domain" description="Protein kinase" evidence="11">
    <location>
        <begin position="29"/>
        <end position="330"/>
    </location>
</feature>
<keyword evidence="4" id="KW-0547">Nucleotide-binding</keyword>
<proteinExistence type="predicted"/>
<organism evidence="13 14">
    <name type="scientific">Tumebacillus algifaecis</name>
    <dbReference type="NCBI Taxonomy" id="1214604"/>
    <lineage>
        <taxon>Bacteria</taxon>
        <taxon>Bacillati</taxon>
        <taxon>Bacillota</taxon>
        <taxon>Bacilli</taxon>
        <taxon>Bacillales</taxon>
        <taxon>Alicyclobacillaceae</taxon>
        <taxon>Tumebacillus</taxon>
    </lineage>
</organism>
<dbReference type="CDD" id="cd06577">
    <property type="entry name" value="PASTA_pknB"/>
    <property type="match status" value="2"/>
</dbReference>
<evidence type="ECO:0000256" key="9">
    <source>
        <dbReference type="SAM" id="MobiDB-lite"/>
    </source>
</evidence>
<dbReference type="OrthoDB" id="9788659at2"/>
<evidence type="ECO:0000256" key="3">
    <source>
        <dbReference type="ARBA" id="ARBA00022737"/>
    </source>
</evidence>
<dbReference type="SUPFAM" id="SSF56112">
    <property type="entry name" value="Protein kinase-like (PK-like)"/>
    <property type="match status" value="1"/>
</dbReference>
<name>A0A223D3A2_9BACL</name>
<protein>
    <recommendedName>
        <fullName evidence="1">non-specific serine/threonine protein kinase</fullName>
        <ecNumber evidence="1">2.7.11.1</ecNumber>
    </recommendedName>
</protein>
<feature type="domain" description="PASTA" evidence="12">
    <location>
        <begin position="362"/>
        <end position="433"/>
    </location>
</feature>
<dbReference type="AlphaFoldDB" id="A0A223D3A2"/>
<evidence type="ECO:0000259" key="12">
    <source>
        <dbReference type="PROSITE" id="PS51178"/>
    </source>
</evidence>
<evidence type="ECO:0000256" key="1">
    <source>
        <dbReference type="ARBA" id="ARBA00012513"/>
    </source>
</evidence>
<evidence type="ECO:0000313" key="13">
    <source>
        <dbReference type="EMBL" id="ASS75965.1"/>
    </source>
</evidence>
<evidence type="ECO:0000256" key="10">
    <source>
        <dbReference type="SAM" id="Phobius"/>
    </source>
</evidence>
<keyword evidence="10" id="KW-0472">Membrane</keyword>
<gene>
    <name evidence="13" type="ORF">CIG75_14020</name>
</gene>
<keyword evidence="10" id="KW-1133">Transmembrane helix</keyword>
<dbReference type="Pfam" id="PF00069">
    <property type="entry name" value="Pkinase"/>
    <property type="match status" value="1"/>
</dbReference>
<sequence length="521" mass="57674">MMTRDDHYFRNTRGENDGGIDMNERVLAGRYRLQEAIGGASDLFLAYDESLRRQVAVKRLSGNVTDSNRQHWEQQIAKAAGLHHPHLLGVYDVVVEADGIYLITEDLEGDTLSRWMRVQGRVQAKTVIDIARQLSSAVVQAEKHGIVEISIEPNSVLINQDGFLKVIGYGPLLSGRAQTELDLIRTIGVLLYEMLTGKPYSHLSPVPQVIQEVQASLKEAGAEHHWLPERAERVVLRALGFLAQGSYESIHDLHRDVKAVHHALGQLADRPLPARAEREQNASYLERMKDSMVDAAQEGMEKVAKLRHMEFAKKVAEQSTPKRFSILPYVGILVLVVLLIGGLWWSLGDDTSTASTGANQQTTRQFAMPNLLGKTEREAVQVLSGNGYPEAKIQWVYSATEDGETKGKIYRQSVDPGTSVKGQGEMIILTVNGTADAAQQPGERNELPNGQSPRQQTEVGQVPDLRGLSKQEAEQLMLKHGYHYKFYINQGDTPSGTVHSQSPEAGTQAPQGTDVTFYVSQ</sequence>
<feature type="region of interest" description="Disordered" evidence="9">
    <location>
        <begin position="438"/>
        <end position="465"/>
    </location>
</feature>
<dbReference type="PANTHER" id="PTHR43289:SF6">
    <property type="entry name" value="SERINE_THREONINE-PROTEIN KINASE NEKL-3"/>
    <property type="match status" value="1"/>
</dbReference>
<comment type="catalytic activity">
    <reaction evidence="8">
        <text>L-seryl-[protein] + ATP = O-phospho-L-seryl-[protein] + ADP + H(+)</text>
        <dbReference type="Rhea" id="RHEA:17989"/>
        <dbReference type="Rhea" id="RHEA-COMP:9863"/>
        <dbReference type="Rhea" id="RHEA-COMP:11604"/>
        <dbReference type="ChEBI" id="CHEBI:15378"/>
        <dbReference type="ChEBI" id="CHEBI:29999"/>
        <dbReference type="ChEBI" id="CHEBI:30616"/>
        <dbReference type="ChEBI" id="CHEBI:83421"/>
        <dbReference type="ChEBI" id="CHEBI:456216"/>
        <dbReference type="EC" id="2.7.11.1"/>
    </reaction>
</comment>
<comment type="catalytic activity">
    <reaction evidence="7">
        <text>L-threonyl-[protein] + ATP = O-phospho-L-threonyl-[protein] + ADP + H(+)</text>
        <dbReference type="Rhea" id="RHEA:46608"/>
        <dbReference type="Rhea" id="RHEA-COMP:11060"/>
        <dbReference type="Rhea" id="RHEA-COMP:11605"/>
        <dbReference type="ChEBI" id="CHEBI:15378"/>
        <dbReference type="ChEBI" id="CHEBI:30013"/>
        <dbReference type="ChEBI" id="CHEBI:30616"/>
        <dbReference type="ChEBI" id="CHEBI:61977"/>
        <dbReference type="ChEBI" id="CHEBI:456216"/>
        <dbReference type="EC" id="2.7.11.1"/>
    </reaction>
</comment>
<evidence type="ECO:0000256" key="5">
    <source>
        <dbReference type="ARBA" id="ARBA00022777"/>
    </source>
</evidence>